<evidence type="ECO:0000256" key="1">
    <source>
        <dbReference type="SAM" id="Phobius"/>
    </source>
</evidence>
<keyword evidence="1" id="KW-0812">Transmembrane</keyword>
<evidence type="ECO:0000313" key="4">
    <source>
        <dbReference type="Proteomes" id="UP000291613"/>
    </source>
</evidence>
<dbReference type="PANTHER" id="PTHR46663:SF2">
    <property type="entry name" value="GGDEF DOMAIN-CONTAINING PROTEIN"/>
    <property type="match status" value="1"/>
</dbReference>
<comment type="caution">
    <text evidence="3">The sequence shown here is derived from an EMBL/GenBank/DDBJ whole genome shotgun (WGS) entry which is preliminary data.</text>
</comment>
<sequence>MIKPSRVSRLLALFGDQTIALFVCYGGALAVSLWAGAGTAGAASIALGPAIAIGMLARSGRFMTSRDALAIAAAHAGISTAFGIGPAHWAAALAGDLIASAVGAAIFCASRRTKLVGSQPALAAVACATGIVAALAGSLTRLAAAPDWSAIITALPAAWGSAALSIALGAMVVLTYGRPAAETGGLENPEATPKTIEFFISSAATLALALAAVFDNRPISMLAASLALLWFALRYDVFQASAAAFAFSTFLLALGHQGSWRGLAGWPFSPVGDFSQNVAVALLTLPSVFVAAVMSDQRRQKMIYAYEATHDGLTRLANRTRYRQVLDRALKSATVTGQRFVLMLIDLDHFKAVNDNYGHAAGDQLLVEVSERLRRSVRASDLVARLGGDEFAVVAAISSVNDAMTMAKRLVEAVNQPCELSGVVFEPSITLGGALAPDSGFDRETLLRFADEALYEAKRAGRNTWRFSAGDRLAAQDVIWVDGPPSVEFEGETVLID</sequence>
<reference evidence="3 4" key="1">
    <citation type="submission" date="2019-02" db="EMBL/GenBank/DDBJ databases">
        <title>Hansschlegelia quercus sp. nov., a novel methylotrophic bacterium from buds of oak (Quercus robur L.).</title>
        <authorList>
            <person name="Agafonova N.V."/>
            <person name="Kaparullina E.N."/>
            <person name="Grouzdev D.S."/>
            <person name="Doronina N.V."/>
        </authorList>
    </citation>
    <scope>NUCLEOTIDE SEQUENCE [LARGE SCALE GENOMIC DNA]</scope>
    <source>
        <strain evidence="3 4">Dub</strain>
    </source>
</reference>
<accession>A0A4Q9GSZ8</accession>
<dbReference type="FunFam" id="3.30.70.270:FF:000001">
    <property type="entry name" value="Diguanylate cyclase domain protein"/>
    <property type="match status" value="1"/>
</dbReference>
<dbReference type="SMART" id="SM00267">
    <property type="entry name" value="GGDEF"/>
    <property type="match status" value="1"/>
</dbReference>
<feature type="transmembrane region" description="Helical" evidence="1">
    <location>
        <begin position="121"/>
        <end position="144"/>
    </location>
</feature>
<feature type="transmembrane region" description="Helical" evidence="1">
    <location>
        <begin position="195"/>
        <end position="213"/>
    </location>
</feature>
<proteinExistence type="predicted"/>
<dbReference type="Proteomes" id="UP000291613">
    <property type="component" value="Unassembled WGS sequence"/>
</dbReference>
<name>A0A4Q9GSZ8_9HYPH</name>
<dbReference type="InterPro" id="IPR052163">
    <property type="entry name" value="DGC-Regulatory_Protein"/>
</dbReference>
<evidence type="ECO:0000259" key="2">
    <source>
        <dbReference type="PROSITE" id="PS50887"/>
    </source>
</evidence>
<organism evidence="3 4">
    <name type="scientific">Hansschlegelia quercus</name>
    <dbReference type="NCBI Taxonomy" id="2528245"/>
    <lineage>
        <taxon>Bacteria</taxon>
        <taxon>Pseudomonadati</taxon>
        <taxon>Pseudomonadota</taxon>
        <taxon>Alphaproteobacteria</taxon>
        <taxon>Hyphomicrobiales</taxon>
        <taxon>Methylopilaceae</taxon>
        <taxon>Hansschlegelia</taxon>
    </lineage>
</organism>
<gene>
    <name evidence="3" type="ORF">EYR15_01885</name>
</gene>
<feature type="transmembrane region" description="Helical" evidence="1">
    <location>
        <begin position="90"/>
        <end position="109"/>
    </location>
</feature>
<dbReference type="AlphaFoldDB" id="A0A4Q9GSZ8"/>
<feature type="transmembrane region" description="Helical" evidence="1">
    <location>
        <begin position="150"/>
        <end position="174"/>
    </location>
</feature>
<feature type="transmembrane region" description="Helical" evidence="1">
    <location>
        <begin position="68"/>
        <end position="84"/>
    </location>
</feature>
<feature type="transmembrane region" description="Helical" evidence="1">
    <location>
        <begin position="7"/>
        <end position="28"/>
    </location>
</feature>
<dbReference type="OrthoDB" id="9812260at2"/>
<dbReference type="InterPro" id="IPR043128">
    <property type="entry name" value="Rev_trsase/Diguanyl_cyclase"/>
</dbReference>
<feature type="domain" description="GGDEF" evidence="2">
    <location>
        <begin position="338"/>
        <end position="470"/>
    </location>
</feature>
<dbReference type="PANTHER" id="PTHR46663">
    <property type="entry name" value="DIGUANYLATE CYCLASE DGCT-RELATED"/>
    <property type="match status" value="1"/>
</dbReference>
<keyword evidence="1" id="KW-0472">Membrane</keyword>
<feature type="transmembrane region" description="Helical" evidence="1">
    <location>
        <begin position="242"/>
        <end position="262"/>
    </location>
</feature>
<feature type="transmembrane region" description="Helical" evidence="1">
    <location>
        <begin position="219"/>
        <end position="235"/>
    </location>
</feature>
<feature type="transmembrane region" description="Helical" evidence="1">
    <location>
        <begin position="34"/>
        <end position="56"/>
    </location>
</feature>
<dbReference type="CDD" id="cd01949">
    <property type="entry name" value="GGDEF"/>
    <property type="match status" value="1"/>
</dbReference>
<dbReference type="InterPro" id="IPR029787">
    <property type="entry name" value="Nucleotide_cyclase"/>
</dbReference>
<dbReference type="GO" id="GO:0003824">
    <property type="term" value="F:catalytic activity"/>
    <property type="evidence" value="ECO:0007669"/>
    <property type="project" value="UniProtKB-ARBA"/>
</dbReference>
<feature type="transmembrane region" description="Helical" evidence="1">
    <location>
        <begin position="274"/>
        <end position="294"/>
    </location>
</feature>
<dbReference type="EMBL" id="SIUB01000001">
    <property type="protein sequence ID" value="TBN54927.1"/>
    <property type="molecule type" value="Genomic_DNA"/>
</dbReference>
<dbReference type="Pfam" id="PF00990">
    <property type="entry name" value="GGDEF"/>
    <property type="match status" value="1"/>
</dbReference>
<dbReference type="NCBIfam" id="TIGR00254">
    <property type="entry name" value="GGDEF"/>
    <property type="match status" value="1"/>
</dbReference>
<dbReference type="InterPro" id="IPR000160">
    <property type="entry name" value="GGDEF_dom"/>
</dbReference>
<dbReference type="RefSeq" id="WP_131001180.1">
    <property type="nucleotide sequence ID" value="NZ_JBHSZR010000002.1"/>
</dbReference>
<dbReference type="SUPFAM" id="SSF55073">
    <property type="entry name" value="Nucleotide cyclase"/>
    <property type="match status" value="1"/>
</dbReference>
<protein>
    <submittedName>
        <fullName evidence="3">GGDEF domain-containing protein</fullName>
    </submittedName>
</protein>
<dbReference type="Gene3D" id="3.30.70.270">
    <property type="match status" value="1"/>
</dbReference>
<keyword evidence="4" id="KW-1185">Reference proteome</keyword>
<evidence type="ECO:0000313" key="3">
    <source>
        <dbReference type="EMBL" id="TBN54927.1"/>
    </source>
</evidence>
<keyword evidence="1" id="KW-1133">Transmembrane helix</keyword>
<dbReference type="PROSITE" id="PS50887">
    <property type="entry name" value="GGDEF"/>
    <property type="match status" value="1"/>
</dbReference>